<keyword evidence="2" id="KW-0238">DNA-binding</keyword>
<keyword evidence="6" id="KW-1185">Reference proteome</keyword>
<dbReference type="SUPFAM" id="SSF54909">
    <property type="entry name" value="Dimeric alpha+beta barrel"/>
    <property type="match status" value="1"/>
</dbReference>
<dbReference type="AlphaFoldDB" id="A0A839IN53"/>
<protein>
    <submittedName>
        <fullName evidence="5">Lrp/AsnC family transcriptional regulator</fullName>
    </submittedName>
</protein>
<dbReference type="PROSITE" id="PS50956">
    <property type="entry name" value="HTH_ASNC_2"/>
    <property type="match status" value="1"/>
</dbReference>
<keyword evidence="3" id="KW-0804">Transcription</keyword>
<dbReference type="PANTHER" id="PTHR30154">
    <property type="entry name" value="LEUCINE-RESPONSIVE REGULATORY PROTEIN"/>
    <property type="match status" value="1"/>
</dbReference>
<dbReference type="RefSeq" id="WP_182807905.1">
    <property type="nucleotide sequence ID" value="NZ_JACJFM010000005.1"/>
</dbReference>
<dbReference type="Gene3D" id="1.10.10.10">
    <property type="entry name" value="Winged helix-like DNA-binding domain superfamily/Winged helix DNA-binding domain"/>
    <property type="match status" value="1"/>
</dbReference>
<dbReference type="InterPro" id="IPR000485">
    <property type="entry name" value="AsnC-type_HTH_dom"/>
</dbReference>
<dbReference type="Pfam" id="PF01037">
    <property type="entry name" value="AsnC_trans_reg"/>
    <property type="match status" value="1"/>
</dbReference>
<evidence type="ECO:0000256" key="2">
    <source>
        <dbReference type="ARBA" id="ARBA00023125"/>
    </source>
</evidence>
<evidence type="ECO:0000313" key="5">
    <source>
        <dbReference type="EMBL" id="MBB1486124.1"/>
    </source>
</evidence>
<dbReference type="SMART" id="SM00344">
    <property type="entry name" value="HTH_ASNC"/>
    <property type="match status" value="1"/>
</dbReference>
<dbReference type="CDD" id="cd00090">
    <property type="entry name" value="HTH_ARSR"/>
    <property type="match status" value="1"/>
</dbReference>
<dbReference type="GO" id="GO:0006355">
    <property type="term" value="P:regulation of DNA-templated transcription"/>
    <property type="evidence" value="ECO:0007669"/>
    <property type="project" value="UniProtKB-ARBA"/>
</dbReference>
<dbReference type="GO" id="GO:0043200">
    <property type="term" value="P:response to amino acid"/>
    <property type="evidence" value="ECO:0007669"/>
    <property type="project" value="TreeGrafter"/>
</dbReference>
<dbReference type="InterPro" id="IPR019885">
    <property type="entry name" value="Tscrpt_reg_HTH_AsnC-type_CS"/>
</dbReference>
<proteinExistence type="predicted"/>
<dbReference type="PANTHER" id="PTHR30154:SF34">
    <property type="entry name" value="TRANSCRIPTIONAL REGULATOR AZLB"/>
    <property type="match status" value="1"/>
</dbReference>
<dbReference type="GO" id="GO:0005829">
    <property type="term" value="C:cytosol"/>
    <property type="evidence" value="ECO:0007669"/>
    <property type="project" value="TreeGrafter"/>
</dbReference>
<keyword evidence="1" id="KW-0805">Transcription regulation</keyword>
<dbReference type="InterPro" id="IPR019887">
    <property type="entry name" value="Tscrpt_reg_AsnC/Lrp_C"/>
</dbReference>
<feature type="domain" description="HTH asnC-type" evidence="4">
    <location>
        <begin position="10"/>
        <end position="71"/>
    </location>
</feature>
<evidence type="ECO:0000256" key="3">
    <source>
        <dbReference type="ARBA" id="ARBA00023163"/>
    </source>
</evidence>
<dbReference type="Proteomes" id="UP000565262">
    <property type="component" value="Unassembled WGS sequence"/>
</dbReference>
<dbReference type="PROSITE" id="PS00519">
    <property type="entry name" value="HTH_ASNC_1"/>
    <property type="match status" value="1"/>
</dbReference>
<dbReference type="EMBL" id="JACJFM010000005">
    <property type="protein sequence ID" value="MBB1486124.1"/>
    <property type="molecule type" value="Genomic_DNA"/>
</dbReference>
<organism evidence="5 6">
    <name type="scientific">Oceanospirillum sediminis</name>
    <dbReference type="NCBI Taxonomy" id="2760088"/>
    <lineage>
        <taxon>Bacteria</taxon>
        <taxon>Pseudomonadati</taxon>
        <taxon>Pseudomonadota</taxon>
        <taxon>Gammaproteobacteria</taxon>
        <taxon>Oceanospirillales</taxon>
        <taxon>Oceanospirillaceae</taxon>
        <taxon>Oceanospirillum</taxon>
    </lineage>
</organism>
<evidence type="ECO:0000259" key="4">
    <source>
        <dbReference type="PROSITE" id="PS50956"/>
    </source>
</evidence>
<dbReference type="Pfam" id="PF13412">
    <property type="entry name" value="HTH_24"/>
    <property type="match status" value="1"/>
</dbReference>
<dbReference type="InterPro" id="IPR011008">
    <property type="entry name" value="Dimeric_a/b-barrel"/>
</dbReference>
<sequence>MYQNTASRKLDRIDRKILIELQKDSDISNLELAERVGLSASPCARRVRLLEEAGIICKRVTLLDQTALGLDLTIYVHVCLECQIPERLENFERKVMNYDEVMECSLITGSDADFLLKVVMPDMAYYEHFLLKELNRIEGVTSIRTSFVLRRVKSKTDMPLNHIG</sequence>
<dbReference type="SUPFAM" id="SSF46785">
    <property type="entry name" value="Winged helix' DNA-binding domain"/>
    <property type="match status" value="1"/>
</dbReference>
<dbReference type="Gene3D" id="3.30.70.920">
    <property type="match status" value="1"/>
</dbReference>
<dbReference type="InterPro" id="IPR036388">
    <property type="entry name" value="WH-like_DNA-bd_sf"/>
</dbReference>
<dbReference type="PRINTS" id="PR00033">
    <property type="entry name" value="HTHASNC"/>
</dbReference>
<name>A0A839IN53_9GAMM</name>
<evidence type="ECO:0000256" key="1">
    <source>
        <dbReference type="ARBA" id="ARBA00023015"/>
    </source>
</evidence>
<dbReference type="InterPro" id="IPR036390">
    <property type="entry name" value="WH_DNA-bd_sf"/>
</dbReference>
<comment type="caution">
    <text evidence="5">The sequence shown here is derived from an EMBL/GenBank/DDBJ whole genome shotgun (WGS) entry which is preliminary data.</text>
</comment>
<dbReference type="InterPro" id="IPR019888">
    <property type="entry name" value="Tscrpt_reg_AsnC-like"/>
</dbReference>
<dbReference type="InterPro" id="IPR011991">
    <property type="entry name" value="ArsR-like_HTH"/>
</dbReference>
<gene>
    <name evidence="5" type="ORF">H4O21_05840</name>
</gene>
<accession>A0A839IN53</accession>
<reference evidence="5 6" key="1">
    <citation type="submission" date="2020-08" db="EMBL/GenBank/DDBJ databases">
        <title>Oceanospirillum sp. nov. isolated from marine sediment.</title>
        <authorList>
            <person name="Ji X."/>
        </authorList>
    </citation>
    <scope>NUCLEOTIDE SEQUENCE [LARGE SCALE GENOMIC DNA]</scope>
    <source>
        <strain evidence="5 6">D5</strain>
    </source>
</reference>
<dbReference type="GO" id="GO:0043565">
    <property type="term" value="F:sequence-specific DNA binding"/>
    <property type="evidence" value="ECO:0007669"/>
    <property type="project" value="InterPro"/>
</dbReference>
<evidence type="ECO:0000313" key="6">
    <source>
        <dbReference type="Proteomes" id="UP000565262"/>
    </source>
</evidence>